<feature type="binding site" evidence="9">
    <location>
        <position position="54"/>
    </location>
    <ligand>
        <name>Mg(2+)</name>
        <dbReference type="ChEBI" id="CHEBI:18420"/>
    </ligand>
</feature>
<evidence type="ECO:0000256" key="3">
    <source>
        <dbReference type="ARBA" id="ARBA00022723"/>
    </source>
</evidence>
<evidence type="ECO:0000256" key="4">
    <source>
        <dbReference type="ARBA" id="ARBA00022741"/>
    </source>
</evidence>
<comment type="caution">
    <text evidence="9">Lacks conserved residue(s) required for the propagation of feature annotation.</text>
</comment>
<reference evidence="12 13" key="1">
    <citation type="journal article" date="2018" name="Antonie Van Leeuwenhoek">
        <title>Larkinella terrae sp. nov., isolated from soil on Jeju Island, South Korea.</title>
        <authorList>
            <person name="Ten L.N."/>
            <person name="Jeon J."/>
            <person name="Park S.J."/>
            <person name="Park S."/>
            <person name="Lee S.Y."/>
            <person name="Kim M.K."/>
            <person name="Jung H.Y."/>
        </authorList>
    </citation>
    <scope>NUCLEOTIDE SEQUENCE [LARGE SCALE GENOMIC DNA]</scope>
    <source>
        <strain evidence="12 13">KCTC 52001</strain>
    </source>
</reference>
<dbReference type="Pfam" id="PF02769">
    <property type="entry name" value="AIRS_C"/>
    <property type="match status" value="1"/>
</dbReference>
<feature type="binding site" description="in other chain" evidence="9">
    <location>
        <position position="22"/>
    </location>
    <ligand>
        <name>ATP</name>
        <dbReference type="ChEBI" id="CHEBI:30616"/>
        <note>ligand shared between dimeric partners</note>
    </ligand>
</feature>
<dbReference type="InterPro" id="IPR010918">
    <property type="entry name" value="PurM-like_C_dom"/>
</dbReference>
<keyword evidence="6 9" id="KW-0067">ATP-binding</keyword>
<comment type="caution">
    <text evidence="12">The sequence shown here is derived from an EMBL/GenBank/DDBJ whole genome shotgun (WGS) entry which is preliminary data.</text>
</comment>
<dbReference type="InterPro" id="IPR036921">
    <property type="entry name" value="PurM-like_N_sf"/>
</dbReference>
<name>A0A7K0EIH8_9BACT</name>
<keyword evidence="2 9" id="KW-0808">Transferase</keyword>
<feature type="binding site" description="in other chain" evidence="9">
    <location>
        <position position="71"/>
    </location>
    <ligand>
        <name>ATP</name>
        <dbReference type="ChEBI" id="CHEBI:30616"/>
        <note>ligand shared between dimeric partners</note>
    </ligand>
</feature>
<comment type="catalytic activity">
    <reaction evidence="9">
        <text>hydrogenselenide + ATP + H2O = selenophosphate + AMP + phosphate + 2 H(+)</text>
        <dbReference type="Rhea" id="RHEA:18737"/>
        <dbReference type="ChEBI" id="CHEBI:15377"/>
        <dbReference type="ChEBI" id="CHEBI:15378"/>
        <dbReference type="ChEBI" id="CHEBI:16144"/>
        <dbReference type="ChEBI" id="CHEBI:29317"/>
        <dbReference type="ChEBI" id="CHEBI:30616"/>
        <dbReference type="ChEBI" id="CHEBI:43474"/>
        <dbReference type="ChEBI" id="CHEBI:456215"/>
        <dbReference type="EC" id="2.7.9.3"/>
    </reaction>
</comment>
<dbReference type="HAMAP" id="MF_00625">
    <property type="entry name" value="SelD"/>
    <property type="match status" value="1"/>
</dbReference>
<dbReference type="GO" id="GO:0000287">
    <property type="term" value="F:magnesium ion binding"/>
    <property type="evidence" value="ECO:0007669"/>
    <property type="project" value="UniProtKB-UniRule"/>
</dbReference>
<evidence type="ECO:0000259" key="10">
    <source>
        <dbReference type="Pfam" id="PF00586"/>
    </source>
</evidence>
<comment type="function">
    <text evidence="9">Synthesizes selenophosphate from selenide and ATP.</text>
</comment>
<evidence type="ECO:0000313" key="13">
    <source>
        <dbReference type="Proteomes" id="UP000441754"/>
    </source>
</evidence>
<evidence type="ECO:0000256" key="6">
    <source>
        <dbReference type="ARBA" id="ARBA00022840"/>
    </source>
</evidence>
<keyword evidence="13" id="KW-1185">Reference proteome</keyword>
<dbReference type="NCBIfam" id="TIGR00476">
    <property type="entry name" value="selD"/>
    <property type="match status" value="1"/>
</dbReference>
<dbReference type="SUPFAM" id="SSF55326">
    <property type="entry name" value="PurM N-terminal domain-like"/>
    <property type="match status" value="1"/>
</dbReference>
<accession>A0A7K0EIH8</accession>
<feature type="binding site" description="in other chain" evidence="9">
    <location>
        <begin position="51"/>
        <end position="53"/>
    </location>
    <ligand>
        <name>ATP</name>
        <dbReference type="ChEBI" id="CHEBI:30616"/>
        <note>ligand shared between dimeric partners</note>
    </ligand>
</feature>
<evidence type="ECO:0000256" key="5">
    <source>
        <dbReference type="ARBA" id="ARBA00022777"/>
    </source>
</evidence>
<evidence type="ECO:0000256" key="8">
    <source>
        <dbReference type="ARBA" id="ARBA00023266"/>
    </source>
</evidence>
<feature type="site" description="Important for catalytic activity" evidence="9">
    <location>
        <position position="22"/>
    </location>
</feature>
<evidence type="ECO:0000256" key="7">
    <source>
        <dbReference type="ARBA" id="ARBA00022842"/>
    </source>
</evidence>
<dbReference type="Gene3D" id="3.90.650.10">
    <property type="entry name" value="PurM-like C-terminal domain"/>
    <property type="match status" value="1"/>
</dbReference>
<dbReference type="GO" id="GO:0005737">
    <property type="term" value="C:cytoplasm"/>
    <property type="evidence" value="ECO:0007669"/>
    <property type="project" value="TreeGrafter"/>
</dbReference>
<dbReference type="InterPro" id="IPR023061">
    <property type="entry name" value="SelD_I"/>
</dbReference>
<dbReference type="EMBL" id="WJXZ01000005">
    <property type="protein sequence ID" value="MRS61555.1"/>
    <property type="molecule type" value="Genomic_DNA"/>
</dbReference>
<comment type="subunit">
    <text evidence="9">Homodimer.</text>
</comment>
<protein>
    <recommendedName>
        <fullName evidence="9">Selenide, water dikinase</fullName>
        <ecNumber evidence="9">2.7.9.3</ecNumber>
    </recommendedName>
    <alternativeName>
        <fullName evidence="9">Selenium donor protein</fullName>
    </alternativeName>
    <alternativeName>
        <fullName evidence="9">Selenophosphate synthase</fullName>
    </alternativeName>
</protein>
<keyword evidence="4 9" id="KW-0547">Nucleotide-binding</keyword>
<dbReference type="SUPFAM" id="SSF56042">
    <property type="entry name" value="PurM C-terminal domain-like"/>
    <property type="match status" value="1"/>
</dbReference>
<gene>
    <name evidence="9 12" type="primary">selD</name>
    <name evidence="12" type="ORF">GJJ30_09675</name>
</gene>
<dbReference type="AlphaFoldDB" id="A0A7K0EIH8"/>
<sequence>MIQQTEIYKLAQFSHSAGFAGKLAPEVLNALIGSPGSLLPGFPHLLVDLTNRDDAAVLETGHGEAVVSTADFFAPFVDDAFEFGRIASSNAVNNIYAMGGEPLLAIALLGWPSANVPTEEVGQILDGSRALCAEAGIPLAGVHTLESAEPFFGLAVTGKVRLNHLKQISTATEGCCLYLTKPLGTGPLLRAQQKETLNPEHADLVRELTTRLNSFGTFLGKLPYVKALTHVSGYGLLGHLIAMTESSGVSAEIDFHKIPVLPVLDAYLNPENVPDATHRNWDYFGDKTNELTEAQRFILADPQLSGGLLIAVDPGSSAEFERVAFENKLYLKAFGQLTEKRKKAVYVR</sequence>
<dbReference type="InterPro" id="IPR004536">
    <property type="entry name" value="SPS/SelD"/>
</dbReference>
<keyword evidence="5 9" id="KW-0418">Kinase</keyword>
<dbReference type="RefSeq" id="WP_154174947.1">
    <property type="nucleotide sequence ID" value="NZ_WJXZ01000005.1"/>
</dbReference>
<evidence type="ECO:0000256" key="2">
    <source>
        <dbReference type="ARBA" id="ARBA00022679"/>
    </source>
</evidence>
<dbReference type="Proteomes" id="UP000441754">
    <property type="component" value="Unassembled WGS sequence"/>
</dbReference>
<keyword evidence="8 9" id="KW-0711">Selenium</keyword>
<organism evidence="12 13">
    <name type="scientific">Larkinella terrae</name>
    <dbReference type="NCBI Taxonomy" id="2025311"/>
    <lineage>
        <taxon>Bacteria</taxon>
        <taxon>Pseudomonadati</taxon>
        <taxon>Bacteroidota</taxon>
        <taxon>Cytophagia</taxon>
        <taxon>Cytophagales</taxon>
        <taxon>Spirosomataceae</taxon>
        <taxon>Larkinella</taxon>
    </lineage>
</organism>
<dbReference type="NCBIfam" id="NF002098">
    <property type="entry name" value="PRK00943.1"/>
    <property type="match status" value="1"/>
</dbReference>
<comment type="cofactor">
    <cofactor evidence="9">
        <name>Mg(2+)</name>
        <dbReference type="ChEBI" id="CHEBI:18420"/>
    </cofactor>
    <text evidence="9">Binds 1 Mg(2+) ion per monomer.</text>
</comment>
<comment type="similarity">
    <text evidence="1 9">Belongs to the selenophosphate synthase 1 family. Class I subfamily.</text>
</comment>
<dbReference type="PANTHER" id="PTHR10256:SF0">
    <property type="entry name" value="INACTIVE SELENIDE, WATER DIKINASE-LIKE PROTEIN-RELATED"/>
    <property type="match status" value="1"/>
</dbReference>
<dbReference type="Pfam" id="PF00586">
    <property type="entry name" value="AIRS"/>
    <property type="match status" value="1"/>
</dbReference>
<evidence type="ECO:0000259" key="11">
    <source>
        <dbReference type="Pfam" id="PF02769"/>
    </source>
</evidence>
<dbReference type="PANTHER" id="PTHR10256">
    <property type="entry name" value="SELENIDE, WATER DIKINASE"/>
    <property type="match status" value="1"/>
</dbReference>
<evidence type="ECO:0000256" key="9">
    <source>
        <dbReference type="HAMAP-Rule" id="MF_00625"/>
    </source>
</evidence>
<dbReference type="GO" id="GO:0016260">
    <property type="term" value="P:selenocysteine biosynthetic process"/>
    <property type="evidence" value="ECO:0007669"/>
    <property type="project" value="InterPro"/>
</dbReference>
<dbReference type="GO" id="GO:0005524">
    <property type="term" value="F:ATP binding"/>
    <property type="evidence" value="ECO:0007669"/>
    <property type="project" value="UniProtKB-UniRule"/>
</dbReference>
<dbReference type="Gene3D" id="3.30.1330.10">
    <property type="entry name" value="PurM-like, N-terminal domain"/>
    <property type="match status" value="1"/>
</dbReference>
<dbReference type="InterPro" id="IPR036676">
    <property type="entry name" value="PurM-like_C_sf"/>
</dbReference>
<evidence type="ECO:0000256" key="1">
    <source>
        <dbReference type="ARBA" id="ARBA00008026"/>
    </source>
</evidence>
<feature type="domain" description="PurM-like C-terminal" evidence="11">
    <location>
        <begin position="173"/>
        <end position="347"/>
    </location>
</feature>
<dbReference type="OrthoDB" id="9772934at2"/>
<evidence type="ECO:0000313" key="12">
    <source>
        <dbReference type="EMBL" id="MRS61555.1"/>
    </source>
</evidence>
<keyword evidence="3 9" id="KW-0479">Metal-binding</keyword>
<feature type="domain" description="PurM-like N-terminal" evidence="10">
    <location>
        <begin position="53"/>
        <end position="160"/>
    </location>
</feature>
<keyword evidence="7 9" id="KW-0460">Magnesium</keyword>
<dbReference type="GO" id="GO:0004756">
    <property type="term" value="F:selenide, water dikinase activity"/>
    <property type="evidence" value="ECO:0007669"/>
    <property type="project" value="UniProtKB-UniRule"/>
</dbReference>
<dbReference type="EC" id="2.7.9.3" evidence="9"/>
<proteinExistence type="inferred from homology"/>
<dbReference type="InterPro" id="IPR016188">
    <property type="entry name" value="PurM-like_N"/>
</dbReference>
<dbReference type="PIRSF" id="PIRSF036407">
    <property type="entry name" value="Selenphspht_syn"/>
    <property type="match status" value="1"/>
</dbReference>